<evidence type="ECO:0000256" key="2">
    <source>
        <dbReference type="ARBA" id="ARBA00022723"/>
    </source>
</evidence>
<protein>
    <recommendedName>
        <fullName evidence="6">Cytochrome c domain-containing protein</fullName>
    </recommendedName>
</protein>
<evidence type="ECO:0000313" key="9">
    <source>
        <dbReference type="Proteomes" id="UP000593880"/>
    </source>
</evidence>
<dbReference type="GO" id="GO:0020037">
    <property type="term" value="F:heme binding"/>
    <property type="evidence" value="ECO:0007669"/>
    <property type="project" value="InterPro"/>
</dbReference>
<dbReference type="GO" id="GO:0009055">
    <property type="term" value="F:electron transfer activity"/>
    <property type="evidence" value="ECO:0007669"/>
    <property type="project" value="InterPro"/>
</dbReference>
<keyword evidence="2 4" id="KW-0479">Metal-binding</keyword>
<dbReference type="InterPro" id="IPR036909">
    <property type="entry name" value="Cyt_c-like_dom_sf"/>
</dbReference>
<reference evidence="8 9" key="2">
    <citation type="submission" date="2018-06" db="EMBL/GenBank/DDBJ databases">
        <title>Comparative genomics of rhizobia nodulating Arachis hypogaea in China.</title>
        <authorList>
            <person name="Li Y."/>
        </authorList>
    </citation>
    <scope>NUCLEOTIDE SEQUENCE [LARGE SCALE GENOMIC DNA]</scope>
    <source>
        <strain evidence="8 9">CCBAU 51658</strain>
    </source>
</reference>
<dbReference type="Proteomes" id="UP000625079">
    <property type="component" value="Unassembled WGS sequence"/>
</dbReference>
<accession>A0A410VCU2</accession>
<evidence type="ECO:0000256" key="4">
    <source>
        <dbReference type="PROSITE-ProRule" id="PRU00433"/>
    </source>
</evidence>
<dbReference type="GO" id="GO:0022900">
    <property type="term" value="P:electron transport chain"/>
    <property type="evidence" value="ECO:0007669"/>
    <property type="project" value="InterPro"/>
</dbReference>
<feature type="domain" description="Cytochrome c" evidence="6">
    <location>
        <begin position="147"/>
        <end position="235"/>
    </location>
</feature>
<dbReference type="Pfam" id="PF00034">
    <property type="entry name" value="Cytochrom_C"/>
    <property type="match status" value="1"/>
</dbReference>
<evidence type="ECO:0000313" key="10">
    <source>
        <dbReference type="Proteomes" id="UP000625079"/>
    </source>
</evidence>
<dbReference type="GO" id="GO:0005506">
    <property type="term" value="F:iron ion binding"/>
    <property type="evidence" value="ECO:0007669"/>
    <property type="project" value="InterPro"/>
</dbReference>
<feature type="chain" id="PRO_5044601336" description="Cytochrome c domain-containing protein" evidence="5">
    <location>
        <begin position="25"/>
        <end position="240"/>
    </location>
</feature>
<evidence type="ECO:0000256" key="5">
    <source>
        <dbReference type="SAM" id="SignalP"/>
    </source>
</evidence>
<dbReference type="OrthoDB" id="6402114at2"/>
<dbReference type="AlphaFoldDB" id="A0A410VCU2"/>
<evidence type="ECO:0000313" key="7">
    <source>
        <dbReference type="EMBL" id="GGI29664.1"/>
    </source>
</evidence>
<proteinExistence type="predicted"/>
<gene>
    <name evidence="7" type="ORF">GCM10010987_55600</name>
    <name evidence="8" type="ORF">XH86_29800</name>
</gene>
<keyword evidence="3 4" id="KW-0408">Iron</keyword>
<dbReference type="SUPFAM" id="SSF46626">
    <property type="entry name" value="Cytochrome c"/>
    <property type="match status" value="1"/>
</dbReference>
<name>A0A410VCU2_9BRAD</name>
<keyword evidence="9" id="KW-1185">Reference proteome</keyword>
<reference evidence="7" key="3">
    <citation type="submission" date="2022-12" db="EMBL/GenBank/DDBJ databases">
        <authorList>
            <person name="Sun Q."/>
            <person name="Zhou Y."/>
        </authorList>
    </citation>
    <scope>NUCLEOTIDE SEQUENCE</scope>
    <source>
        <strain evidence="7">CGMCC 1.15034</strain>
    </source>
</reference>
<keyword evidence="1 4" id="KW-0349">Heme</keyword>
<dbReference type="Proteomes" id="UP000593880">
    <property type="component" value="Chromosome"/>
</dbReference>
<dbReference type="EMBL" id="BMHC01000015">
    <property type="protein sequence ID" value="GGI29664.1"/>
    <property type="molecule type" value="Genomic_DNA"/>
</dbReference>
<sequence>MRLPALLIAAILTAVAASSVEAPAQGTSVGGSAALSDLMTRLQLQHAKLWFAGKLSNWSLANYETLQLDDGLERASKLLPDPARTAPAKLQLQAVRQAIQQKDVAGFIKAYSALTDECNSCHRASGFAAITIQVPLRPPVENQLFVDQIAEGRAQAHGFCGTCHIVEDAAKESPAYRPSPPSFLEIINRPSFSPDAIRQFLTSSHRRLGPDQAMPNPRLADYQIDAIVAYLETLKARSSR</sequence>
<dbReference type="InterPro" id="IPR010980">
    <property type="entry name" value="Cyt_c/b562"/>
</dbReference>
<evidence type="ECO:0000313" key="8">
    <source>
        <dbReference type="EMBL" id="QOZ62470.1"/>
    </source>
</evidence>
<dbReference type="PROSITE" id="PS51007">
    <property type="entry name" value="CYTC"/>
    <property type="match status" value="1"/>
</dbReference>
<evidence type="ECO:0000256" key="3">
    <source>
        <dbReference type="ARBA" id="ARBA00023004"/>
    </source>
</evidence>
<feature type="signal peptide" evidence="5">
    <location>
        <begin position="1"/>
        <end position="24"/>
    </location>
</feature>
<evidence type="ECO:0000259" key="6">
    <source>
        <dbReference type="PROSITE" id="PS51007"/>
    </source>
</evidence>
<dbReference type="RefSeq" id="WP_128968053.1">
    <property type="nucleotide sequence ID" value="NZ_BMHC01000015.1"/>
</dbReference>
<organism evidence="7 10">
    <name type="scientific">Bradyrhizobium guangdongense</name>
    <dbReference type="NCBI Taxonomy" id="1325090"/>
    <lineage>
        <taxon>Bacteria</taxon>
        <taxon>Pseudomonadati</taxon>
        <taxon>Pseudomonadota</taxon>
        <taxon>Alphaproteobacteria</taxon>
        <taxon>Hyphomicrobiales</taxon>
        <taxon>Nitrobacteraceae</taxon>
        <taxon>Bradyrhizobium</taxon>
    </lineage>
</organism>
<evidence type="ECO:0000256" key="1">
    <source>
        <dbReference type="ARBA" id="ARBA00022617"/>
    </source>
</evidence>
<keyword evidence="5" id="KW-0732">Signal</keyword>
<reference evidence="7" key="1">
    <citation type="journal article" date="2014" name="Int. J. Syst. Evol. Microbiol.">
        <title>Complete genome sequence of Corynebacterium casei LMG S-19264T (=DSM 44701T), isolated from a smear-ripened cheese.</title>
        <authorList>
            <consortium name="US DOE Joint Genome Institute (JGI-PGF)"/>
            <person name="Walter F."/>
            <person name="Albersmeier A."/>
            <person name="Kalinowski J."/>
            <person name="Ruckert C."/>
        </authorList>
    </citation>
    <scope>NUCLEOTIDE SEQUENCE</scope>
    <source>
        <strain evidence="7">CGMCC 1.15034</strain>
    </source>
</reference>
<dbReference type="Gene3D" id="1.10.760.10">
    <property type="entry name" value="Cytochrome c-like domain"/>
    <property type="match status" value="1"/>
</dbReference>
<dbReference type="InterPro" id="IPR009056">
    <property type="entry name" value="Cyt_c-like_dom"/>
</dbReference>
<dbReference type="EMBL" id="CP030057">
    <property type="protein sequence ID" value="QOZ62470.1"/>
    <property type="molecule type" value="Genomic_DNA"/>
</dbReference>
<dbReference type="SUPFAM" id="SSF47175">
    <property type="entry name" value="Cytochromes"/>
    <property type="match status" value="1"/>
</dbReference>